<evidence type="ECO:0000256" key="4">
    <source>
        <dbReference type="ARBA" id="ARBA00023136"/>
    </source>
</evidence>
<evidence type="ECO:0000313" key="8">
    <source>
        <dbReference type="EMBL" id="CUP00946.1"/>
    </source>
</evidence>
<keyword evidence="2 6" id="KW-0812">Transmembrane</keyword>
<feature type="transmembrane region" description="Helical" evidence="6">
    <location>
        <begin position="43"/>
        <end position="61"/>
    </location>
</feature>
<protein>
    <submittedName>
        <fullName evidence="8">Inner membrane protein yccS</fullName>
    </submittedName>
</protein>
<feature type="transmembrane region" description="Helical" evidence="6">
    <location>
        <begin position="393"/>
        <end position="414"/>
    </location>
</feature>
<evidence type="ECO:0000259" key="7">
    <source>
        <dbReference type="Pfam" id="PF13515"/>
    </source>
</evidence>
<dbReference type="EMBL" id="CYZU01000049">
    <property type="protein sequence ID" value="CUP00946.1"/>
    <property type="molecule type" value="Genomic_DNA"/>
</dbReference>
<evidence type="ECO:0000256" key="2">
    <source>
        <dbReference type="ARBA" id="ARBA00022692"/>
    </source>
</evidence>
<feature type="region of interest" description="Disordered" evidence="5">
    <location>
        <begin position="541"/>
        <end position="562"/>
    </location>
</feature>
<feature type="transmembrane region" description="Helical" evidence="6">
    <location>
        <begin position="117"/>
        <end position="136"/>
    </location>
</feature>
<name>A0A174JRW3_9FIRM</name>
<dbReference type="InterPro" id="IPR049453">
    <property type="entry name" value="Memb_transporter_dom"/>
</dbReference>
<dbReference type="OrthoDB" id="1654636at2"/>
<gene>
    <name evidence="8" type="primary">yccS</name>
    <name evidence="8" type="ORF">ERS852491_04000</name>
</gene>
<sequence length="562" mass="63750">MKNYIQNFVDKVKAKFRFGTLSFIFIIAYVNIFQHIFGPENTIVGVIFTIMMSASMVRDLTATPVRHLILQSAVLVWIALAACWVVYLPMPLSLVINFITLCMILYAFTYEYSTHMYFPYILSYLFLIFITPVDAAHLPKRLVGMLVGALSIILYQWVMGRKRVAETAQDVLTEMIDDISGYIAWLLLESPDKPDLSDIRRKLCSLSQIVYDRRKKALCISDAGFCMVEAGRGLEHLLAYLQEIPRKTVHSEKKLLQYIQSQLKMYRAYINAETADLQPPASPALSGMHATETAGRTDEHLTFIYQKLLHMSDPEKKMHYRKTALSLKIQLQMALDWSPVRGIYALRVAIILTCATALVQYLALPHGKWLLFTLASVSLPYADDVPQKMRKRIIATIAGGLISVVIYSLIPSPAGRTAAMMLSGYLSFYFTDYTETYACSTIGALGGAVFMNVFGFQAVTEMFLVRFSYIVVGAAAAYVLNCMMFPYSRDRATRALWKKYQSNMELLDKIKHTKKPDSQLYYTLVILTHLQEEKLIQNAEEDHNNHGSSGSMRWNLVRSSDA</sequence>
<evidence type="ECO:0000256" key="1">
    <source>
        <dbReference type="ARBA" id="ARBA00004141"/>
    </source>
</evidence>
<comment type="subcellular location">
    <subcellularLocation>
        <location evidence="1">Membrane</location>
        <topology evidence="1">Multi-pass membrane protein</topology>
    </subcellularLocation>
</comment>
<organism evidence="8 9">
    <name type="scientific">Faecalicatena contorta</name>
    <dbReference type="NCBI Taxonomy" id="39482"/>
    <lineage>
        <taxon>Bacteria</taxon>
        <taxon>Bacillati</taxon>
        <taxon>Bacillota</taxon>
        <taxon>Clostridia</taxon>
        <taxon>Lachnospirales</taxon>
        <taxon>Lachnospiraceae</taxon>
        <taxon>Faecalicatena</taxon>
    </lineage>
</organism>
<dbReference type="GO" id="GO:0016020">
    <property type="term" value="C:membrane"/>
    <property type="evidence" value="ECO:0007669"/>
    <property type="project" value="UniProtKB-SubCell"/>
</dbReference>
<evidence type="ECO:0000256" key="3">
    <source>
        <dbReference type="ARBA" id="ARBA00022989"/>
    </source>
</evidence>
<proteinExistence type="predicted"/>
<feature type="transmembrane region" description="Helical" evidence="6">
    <location>
        <begin position="467"/>
        <end position="487"/>
    </location>
</feature>
<dbReference type="STRING" id="39482.ERS852491_04000"/>
<dbReference type="RefSeq" id="WP_055154784.1">
    <property type="nucleotide sequence ID" value="NZ_CYZU01000049.1"/>
</dbReference>
<feature type="transmembrane region" description="Helical" evidence="6">
    <location>
        <begin position="142"/>
        <end position="158"/>
    </location>
</feature>
<evidence type="ECO:0000313" key="9">
    <source>
        <dbReference type="Proteomes" id="UP000095544"/>
    </source>
</evidence>
<feature type="transmembrane region" description="Helical" evidence="6">
    <location>
        <begin position="20"/>
        <end position="37"/>
    </location>
</feature>
<dbReference type="Pfam" id="PF13515">
    <property type="entry name" value="FUSC_2"/>
    <property type="match status" value="1"/>
</dbReference>
<accession>A0A174JRW3</accession>
<evidence type="ECO:0000256" key="6">
    <source>
        <dbReference type="SAM" id="Phobius"/>
    </source>
</evidence>
<dbReference type="AlphaFoldDB" id="A0A174JRW3"/>
<feature type="transmembrane region" description="Helical" evidence="6">
    <location>
        <begin position="93"/>
        <end position="110"/>
    </location>
</feature>
<dbReference type="Proteomes" id="UP000095544">
    <property type="component" value="Unassembled WGS sequence"/>
</dbReference>
<feature type="transmembrane region" description="Helical" evidence="6">
    <location>
        <begin position="68"/>
        <end position="87"/>
    </location>
</feature>
<feature type="transmembrane region" description="Helical" evidence="6">
    <location>
        <begin position="343"/>
        <end position="363"/>
    </location>
</feature>
<keyword evidence="3 6" id="KW-1133">Transmembrane helix</keyword>
<keyword evidence="4 6" id="KW-0472">Membrane</keyword>
<feature type="transmembrane region" description="Helical" evidence="6">
    <location>
        <begin position="434"/>
        <end position="455"/>
    </location>
</feature>
<evidence type="ECO:0000256" key="5">
    <source>
        <dbReference type="SAM" id="MobiDB-lite"/>
    </source>
</evidence>
<feature type="domain" description="Integral membrane bound transporter" evidence="7">
    <location>
        <begin position="355"/>
        <end position="478"/>
    </location>
</feature>
<reference evidence="8 9" key="1">
    <citation type="submission" date="2015-09" db="EMBL/GenBank/DDBJ databases">
        <authorList>
            <consortium name="Pathogen Informatics"/>
        </authorList>
    </citation>
    <scope>NUCLEOTIDE SEQUENCE [LARGE SCALE GENOMIC DNA]</scope>
    <source>
        <strain evidence="8 9">2789STDY5834876</strain>
    </source>
</reference>